<keyword evidence="2 5" id="KW-0560">Oxidoreductase</keyword>
<dbReference type="InterPro" id="IPR002347">
    <property type="entry name" value="SDR_fam"/>
</dbReference>
<dbReference type="Gene3D" id="3.40.50.720">
    <property type="entry name" value="NAD(P)-binding Rossmann-like Domain"/>
    <property type="match status" value="1"/>
</dbReference>
<dbReference type="SMART" id="SM00822">
    <property type="entry name" value="PKS_KR"/>
    <property type="match status" value="1"/>
</dbReference>
<protein>
    <submittedName>
        <fullName evidence="5">SDR family oxidoreductase</fullName>
        <ecNumber evidence="5">1.-.-.-</ecNumber>
    </submittedName>
</protein>
<proteinExistence type="inferred from homology"/>
<gene>
    <name evidence="5" type="ORF">ABFB10_23450</name>
</gene>
<sequence length="244" mass="25330">MKVPPISDQRVCITGAAQGLGAAIARAFAARGAELVLMDIDVHGLAALNAALGGTATVIPADLSDATACRQAIGRMKAAGGPVDTLIHNAAILRPEPFDQVSLDTYFATVNVGLQAGFLLAQAVWSGMKARGGGALVFVSSQSGIKGFADETAYCAAKHGLEGLSKCLALEGADHGILSCTITPGQAMQTPMSEQNYPPELKARWVDPAALAPAFLTIAETRSPAFNGQRLNAWDLSNRKETTQ</sequence>
<keyword evidence="6" id="KW-1185">Reference proteome</keyword>
<accession>A0AAW9SS23</accession>
<dbReference type="InterPro" id="IPR057326">
    <property type="entry name" value="KR_dom"/>
</dbReference>
<dbReference type="EMBL" id="JBDNCH010000004">
    <property type="protein sequence ID" value="MEN9063522.1"/>
    <property type="molecule type" value="Genomic_DNA"/>
</dbReference>
<evidence type="ECO:0000256" key="2">
    <source>
        <dbReference type="ARBA" id="ARBA00023002"/>
    </source>
</evidence>
<dbReference type="Pfam" id="PF00106">
    <property type="entry name" value="adh_short"/>
    <property type="match status" value="1"/>
</dbReference>
<dbReference type="AlphaFoldDB" id="A0AAW9SS23"/>
<dbReference type="CDD" id="cd05233">
    <property type="entry name" value="SDR_c"/>
    <property type="match status" value="1"/>
</dbReference>
<dbReference type="Proteomes" id="UP001428774">
    <property type="component" value="Unassembled WGS sequence"/>
</dbReference>
<evidence type="ECO:0000313" key="5">
    <source>
        <dbReference type="EMBL" id="MEN9063522.1"/>
    </source>
</evidence>
<evidence type="ECO:0000313" key="6">
    <source>
        <dbReference type="Proteomes" id="UP001428774"/>
    </source>
</evidence>
<dbReference type="PROSITE" id="PS00061">
    <property type="entry name" value="ADH_SHORT"/>
    <property type="match status" value="1"/>
</dbReference>
<organism evidence="5 6">
    <name type="scientific">Ponticoccus litoralis</name>
    <dbReference type="NCBI Taxonomy" id="422297"/>
    <lineage>
        <taxon>Bacteria</taxon>
        <taxon>Pseudomonadati</taxon>
        <taxon>Pseudomonadota</taxon>
        <taxon>Alphaproteobacteria</taxon>
        <taxon>Rhodobacterales</taxon>
        <taxon>Roseobacteraceae</taxon>
        <taxon>Ponticoccus</taxon>
    </lineage>
</organism>
<dbReference type="PANTHER" id="PTHR43669:SF3">
    <property type="entry name" value="ALCOHOL DEHYDROGENASE, PUTATIVE (AFU_ORTHOLOGUE AFUA_3G03445)-RELATED"/>
    <property type="match status" value="1"/>
</dbReference>
<dbReference type="RefSeq" id="WP_347168593.1">
    <property type="nucleotide sequence ID" value="NZ_JBDNCH010000004.1"/>
</dbReference>
<dbReference type="GO" id="GO:0016491">
    <property type="term" value="F:oxidoreductase activity"/>
    <property type="evidence" value="ECO:0007669"/>
    <property type="project" value="UniProtKB-KW"/>
</dbReference>
<feature type="domain" description="Ketoreductase" evidence="4">
    <location>
        <begin position="9"/>
        <end position="180"/>
    </location>
</feature>
<dbReference type="PANTHER" id="PTHR43669">
    <property type="entry name" value="5-KETO-D-GLUCONATE 5-REDUCTASE"/>
    <property type="match status" value="1"/>
</dbReference>
<comment type="similarity">
    <text evidence="1 3">Belongs to the short-chain dehydrogenases/reductases (SDR) family.</text>
</comment>
<reference evidence="5 6" key="1">
    <citation type="submission" date="2024-05" db="EMBL/GenBank/DDBJ databases">
        <title>Genome sequence of Ponticoccus litoralis KCCM 90028.</title>
        <authorList>
            <person name="Kim J.M."/>
            <person name="Lee J.K."/>
            <person name="Choi B.J."/>
            <person name="Bayburt H."/>
            <person name="Baek J.H."/>
            <person name="Jeon C.O."/>
        </authorList>
    </citation>
    <scope>NUCLEOTIDE SEQUENCE [LARGE SCALE GENOMIC DNA]</scope>
    <source>
        <strain evidence="5 6">KCCM 90028</strain>
    </source>
</reference>
<dbReference type="EC" id="1.-.-.-" evidence="5"/>
<dbReference type="SUPFAM" id="SSF51735">
    <property type="entry name" value="NAD(P)-binding Rossmann-fold domains"/>
    <property type="match status" value="1"/>
</dbReference>
<name>A0AAW9SS23_9RHOB</name>
<evidence type="ECO:0000256" key="1">
    <source>
        <dbReference type="ARBA" id="ARBA00006484"/>
    </source>
</evidence>
<comment type="caution">
    <text evidence="5">The sequence shown here is derived from an EMBL/GenBank/DDBJ whole genome shotgun (WGS) entry which is preliminary data.</text>
</comment>
<dbReference type="PRINTS" id="PR00081">
    <property type="entry name" value="GDHRDH"/>
</dbReference>
<dbReference type="InterPro" id="IPR020904">
    <property type="entry name" value="Sc_DH/Rdtase_CS"/>
</dbReference>
<dbReference type="InterPro" id="IPR036291">
    <property type="entry name" value="NAD(P)-bd_dom_sf"/>
</dbReference>
<evidence type="ECO:0000259" key="4">
    <source>
        <dbReference type="SMART" id="SM00822"/>
    </source>
</evidence>
<evidence type="ECO:0000256" key="3">
    <source>
        <dbReference type="RuleBase" id="RU000363"/>
    </source>
</evidence>
<dbReference type="PRINTS" id="PR00080">
    <property type="entry name" value="SDRFAMILY"/>
</dbReference>